<dbReference type="PANTHER" id="PTHR41795">
    <property type="entry name" value="EXOPOLYSACCHARIDE SYNTHESIS PROTEIN"/>
    <property type="match status" value="1"/>
</dbReference>
<dbReference type="InterPro" id="IPR010331">
    <property type="entry name" value="ExoD"/>
</dbReference>
<protein>
    <recommendedName>
        <fullName evidence="4">Exopolysaccharide synthesis protein ExoD</fullName>
    </recommendedName>
</protein>
<dbReference type="Pfam" id="PF06055">
    <property type="entry name" value="ExoD"/>
    <property type="match status" value="1"/>
</dbReference>
<keyword evidence="3" id="KW-1185">Reference proteome</keyword>
<proteinExistence type="predicted"/>
<evidence type="ECO:0008006" key="4">
    <source>
        <dbReference type="Google" id="ProtNLM"/>
    </source>
</evidence>
<accession>A0A2V3U2I8</accession>
<keyword evidence="1" id="KW-0812">Transmembrane</keyword>
<feature type="transmembrane region" description="Helical" evidence="1">
    <location>
        <begin position="65"/>
        <end position="81"/>
    </location>
</feature>
<feature type="transmembrane region" description="Helical" evidence="1">
    <location>
        <begin position="87"/>
        <end position="109"/>
    </location>
</feature>
<evidence type="ECO:0000256" key="1">
    <source>
        <dbReference type="SAM" id="Phobius"/>
    </source>
</evidence>
<comment type="caution">
    <text evidence="2">The sequence shown here is derived from an EMBL/GenBank/DDBJ whole genome shotgun (WGS) entry which is preliminary data.</text>
</comment>
<sequence length="229" mass="25117">MHDLRQATRDEPHGPNRLVPVIIDTAASAEAEPLRLSAILQEIAQDQSRDRISLRDLLTIGRDRAFGALLFIFAVPNAIPTPPGTSAILGIPLLFLAAQLMVGYPHPWLPKIIADRSMRRQDFAALINKLTPWIAYSERLLKPRWSILAMPERLIGFIALCLALILFLPIPLGNMLPALAICFLALGILERDGVAVLFGYATTILSAVIVSGVIYAIVKSALFILHNAF</sequence>
<keyword evidence="1" id="KW-0472">Membrane</keyword>
<feature type="transmembrane region" description="Helical" evidence="1">
    <location>
        <begin position="154"/>
        <end position="187"/>
    </location>
</feature>
<reference evidence="2 3" key="1">
    <citation type="submission" date="2018-05" db="EMBL/GenBank/DDBJ databases">
        <title>Genomic Encyclopedia of Type Strains, Phase IV (KMG-IV): sequencing the most valuable type-strain genomes for metagenomic binning, comparative biology and taxonomic classification.</title>
        <authorList>
            <person name="Goeker M."/>
        </authorList>
    </citation>
    <scope>NUCLEOTIDE SEQUENCE [LARGE SCALE GENOMIC DNA]</scope>
    <source>
        <strain evidence="2 3">DSM 6462</strain>
    </source>
</reference>
<dbReference type="PANTHER" id="PTHR41795:SF1">
    <property type="entry name" value="EXOPOLYSACCHARIDE SYNTHESIS PROTEIN"/>
    <property type="match status" value="1"/>
</dbReference>
<feature type="transmembrane region" description="Helical" evidence="1">
    <location>
        <begin position="193"/>
        <end position="218"/>
    </location>
</feature>
<name>A0A2V3U2I8_9HYPH</name>
<keyword evidence="1" id="KW-1133">Transmembrane helix</keyword>
<dbReference type="RefSeq" id="WP_110376347.1">
    <property type="nucleotide sequence ID" value="NZ_JAHBRY010000001.1"/>
</dbReference>
<dbReference type="EMBL" id="QJJK01000008">
    <property type="protein sequence ID" value="PXW56635.1"/>
    <property type="molecule type" value="Genomic_DNA"/>
</dbReference>
<dbReference type="PIRSF" id="PIRSF033239">
    <property type="entry name" value="ExoD"/>
    <property type="match status" value="1"/>
</dbReference>
<dbReference type="OrthoDB" id="8446803at2"/>
<dbReference type="Proteomes" id="UP000248021">
    <property type="component" value="Unassembled WGS sequence"/>
</dbReference>
<organism evidence="2 3">
    <name type="scientific">Chelatococcus asaccharovorans</name>
    <dbReference type="NCBI Taxonomy" id="28210"/>
    <lineage>
        <taxon>Bacteria</taxon>
        <taxon>Pseudomonadati</taxon>
        <taxon>Pseudomonadota</taxon>
        <taxon>Alphaproteobacteria</taxon>
        <taxon>Hyphomicrobiales</taxon>
        <taxon>Chelatococcaceae</taxon>
        <taxon>Chelatococcus</taxon>
    </lineage>
</organism>
<evidence type="ECO:0000313" key="2">
    <source>
        <dbReference type="EMBL" id="PXW56635.1"/>
    </source>
</evidence>
<evidence type="ECO:0000313" key="3">
    <source>
        <dbReference type="Proteomes" id="UP000248021"/>
    </source>
</evidence>
<gene>
    <name evidence="2" type="ORF">C7450_108388</name>
</gene>
<dbReference type="AlphaFoldDB" id="A0A2V3U2I8"/>